<dbReference type="InterPro" id="IPR007149">
    <property type="entry name" value="Leo1"/>
</dbReference>
<proteinExistence type="predicted"/>
<dbReference type="GO" id="GO:0006368">
    <property type="term" value="P:transcription elongation by RNA polymerase II"/>
    <property type="evidence" value="ECO:0007669"/>
    <property type="project" value="InterPro"/>
</dbReference>
<dbReference type="Proteomes" id="UP000559027">
    <property type="component" value="Unassembled WGS sequence"/>
</dbReference>
<evidence type="ECO:0000313" key="2">
    <source>
        <dbReference type="EMBL" id="KAF5362420.1"/>
    </source>
</evidence>
<dbReference type="GO" id="GO:0032968">
    <property type="term" value="P:positive regulation of transcription elongation by RNA polymerase II"/>
    <property type="evidence" value="ECO:0007669"/>
    <property type="project" value="TreeGrafter"/>
</dbReference>
<feature type="region of interest" description="Disordered" evidence="1">
    <location>
        <begin position="228"/>
        <end position="253"/>
    </location>
</feature>
<evidence type="ECO:0000313" key="3">
    <source>
        <dbReference type="Proteomes" id="UP000559027"/>
    </source>
</evidence>
<dbReference type="PANTHER" id="PTHR23146">
    <property type="entry name" value="LEO1 PROTEIN"/>
    <property type="match status" value="1"/>
</dbReference>
<feature type="compositionally biased region" description="Acidic residues" evidence="1">
    <location>
        <begin position="433"/>
        <end position="448"/>
    </location>
</feature>
<dbReference type="PANTHER" id="PTHR23146:SF0">
    <property type="entry name" value="RNA POLYMERASE-ASSOCIATED PROTEIN LEO1"/>
    <property type="match status" value="1"/>
</dbReference>
<protein>
    <recommendedName>
        <fullName evidence="4">RNA polymerase-associated protein LEO1</fullName>
    </recommendedName>
</protein>
<gene>
    <name evidence="2" type="ORF">D9756_002435</name>
</gene>
<evidence type="ECO:0008006" key="4">
    <source>
        <dbReference type="Google" id="ProtNLM"/>
    </source>
</evidence>
<dbReference type="OrthoDB" id="20844at2759"/>
<accession>A0A8H5LLY4</accession>
<reference evidence="2 3" key="1">
    <citation type="journal article" date="2020" name="ISME J.">
        <title>Uncovering the hidden diversity of litter-decomposition mechanisms in mushroom-forming fungi.</title>
        <authorList>
            <person name="Floudas D."/>
            <person name="Bentzer J."/>
            <person name="Ahren D."/>
            <person name="Johansson T."/>
            <person name="Persson P."/>
            <person name="Tunlid A."/>
        </authorList>
    </citation>
    <scope>NUCLEOTIDE SEQUENCE [LARGE SCALE GENOMIC DNA]</scope>
    <source>
        <strain evidence="2 3">CBS 146.42</strain>
    </source>
</reference>
<feature type="compositionally biased region" description="Acidic residues" evidence="1">
    <location>
        <begin position="365"/>
        <end position="383"/>
    </location>
</feature>
<comment type="caution">
    <text evidence="2">The sequence shown here is derived from an EMBL/GenBank/DDBJ whole genome shotgun (WGS) entry which is preliminary data.</text>
</comment>
<feature type="compositionally biased region" description="Basic residues" evidence="1">
    <location>
        <begin position="485"/>
        <end position="495"/>
    </location>
</feature>
<evidence type="ECO:0000256" key="1">
    <source>
        <dbReference type="SAM" id="MobiDB-lite"/>
    </source>
</evidence>
<dbReference type="GO" id="GO:0016593">
    <property type="term" value="C:Cdc73/Paf1 complex"/>
    <property type="evidence" value="ECO:0007669"/>
    <property type="project" value="InterPro"/>
</dbReference>
<feature type="region of interest" description="Disordered" evidence="1">
    <location>
        <begin position="300"/>
        <end position="503"/>
    </location>
</feature>
<feature type="compositionally biased region" description="Basic and acidic residues" evidence="1">
    <location>
        <begin position="78"/>
        <end position="93"/>
    </location>
</feature>
<dbReference type="AlphaFoldDB" id="A0A8H5LLY4"/>
<feature type="region of interest" description="Disordered" evidence="1">
    <location>
        <begin position="1"/>
        <end position="105"/>
    </location>
</feature>
<feature type="compositionally biased region" description="Basic and acidic residues" evidence="1">
    <location>
        <begin position="25"/>
        <end position="36"/>
    </location>
</feature>
<name>A0A8H5LLY4_9AGAR</name>
<dbReference type="Pfam" id="PF04004">
    <property type="entry name" value="Leo1"/>
    <property type="match status" value="1"/>
</dbReference>
<keyword evidence="3" id="KW-1185">Reference proteome</keyword>
<sequence length="503" mass="56210">MSSLSGALDESGLKPAKLDPAFDDAEMHLESHHSTSESDDADAEEQDEEMADLFGNEDEEEPKPDRSAAASPTASGPESDRLPTPERERRQALEYEEDEIPPDTGEVVKEADVSFPNLPIPKSSDGNNWVIRMPNFVKMDTKPFHPDTYLGPEEEDSMQAESLREKSMTIKLKVENTVRWRWIKDANGLDKRQSNSRIIRWSDGTLSLLLGKELFDITQSIDTSAGIPRQVAGTSTSQSQSQLQQSQSQTPGLKSQGLTYLVAQHKRSQVLQSEAVVTGYMSLRPTGMQSETHRMLVRAVGQKHSKVARLRMAPDPTMDPERDLKELAKQSAKKSRRKNDIDDFGSGRRRRQSRRTTDTGALWSSDEDAGGEYDNYDDEDDDGAGSSTRKGKRKAATKERTKTGEDYQEDDFVVADSSDEEGVPKKKPKNTSDAEDDLDRLDAQIEEQDTNKRKKPGKSGNASDETDEDGMDVESEEEDDDFKVRRSGGGRKRTHISMDEDEE</sequence>
<feature type="compositionally biased region" description="Low complexity" evidence="1">
    <location>
        <begin position="234"/>
        <end position="250"/>
    </location>
</feature>
<organism evidence="2 3">
    <name type="scientific">Leucocoprinus leucothites</name>
    <dbReference type="NCBI Taxonomy" id="201217"/>
    <lineage>
        <taxon>Eukaryota</taxon>
        <taxon>Fungi</taxon>
        <taxon>Dikarya</taxon>
        <taxon>Basidiomycota</taxon>
        <taxon>Agaricomycotina</taxon>
        <taxon>Agaricomycetes</taxon>
        <taxon>Agaricomycetidae</taxon>
        <taxon>Agaricales</taxon>
        <taxon>Agaricineae</taxon>
        <taxon>Agaricaceae</taxon>
        <taxon>Leucocoprinus</taxon>
    </lineage>
</organism>
<feature type="compositionally biased region" description="Basic and acidic residues" evidence="1">
    <location>
        <begin position="396"/>
        <end position="405"/>
    </location>
</feature>
<feature type="compositionally biased region" description="Acidic residues" evidence="1">
    <location>
        <begin position="464"/>
        <end position="481"/>
    </location>
</feature>
<dbReference type="GO" id="GO:1990269">
    <property type="term" value="F:RNA polymerase II C-terminal domain phosphoserine binding"/>
    <property type="evidence" value="ECO:0007669"/>
    <property type="project" value="TreeGrafter"/>
</dbReference>
<feature type="compositionally biased region" description="Basic and acidic residues" evidence="1">
    <location>
        <begin position="319"/>
        <end position="328"/>
    </location>
</feature>
<dbReference type="EMBL" id="JAACJO010000002">
    <property type="protein sequence ID" value="KAF5362420.1"/>
    <property type="molecule type" value="Genomic_DNA"/>
</dbReference>
<feature type="compositionally biased region" description="Acidic residues" evidence="1">
    <location>
        <begin position="406"/>
        <end position="421"/>
    </location>
</feature>
<feature type="compositionally biased region" description="Acidic residues" evidence="1">
    <location>
        <begin position="37"/>
        <end position="62"/>
    </location>
</feature>